<evidence type="ECO:0000313" key="3">
    <source>
        <dbReference type="Proteomes" id="UP001085076"/>
    </source>
</evidence>
<evidence type="ECO:0000313" key="2">
    <source>
        <dbReference type="EMBL" id="KAJ0987832.1"/>
    </source>
</evidence>
<organism evidence="2 3">
    <name type="scientific">Dioscorea zingiberensis</name>
    <dbReference type="NCBI Taxonomy" id="325984"/>
    <lineage>
        <taxon>Eukaryota</taxon>
        <taxon>Viridiplantae</taxon>
        <taxon>Streptophyta</taxon>
        <taxon>Embryophyta</taxon>
        <taxon>Tracheophyta</taxon>
        <taxon>Spermatophyta</taxon>
        <taxon>Magnoliopsida</taxon>
        <taxon>Liliopsida</taxon>
        <taxon>Dioscoreales</taxon>
        <taxon>Dioscoreaceae</taxon>
        <taxon>Dioscorea</taxon>
    </lineage>
</organism>
<gene>
    <name evidence="2" type="ORF">J5N97_006188</name>
</gene>
<feature type="region of interest" description="Disordered" evidence="1">
    <location>
        <begin position="37"/>
        <end position="77"/>
    </location>
</feature>
<sequence length="146" mass="15063">MFSSLLGCAQAHARPIASNVPADALYNEERTIVDIIKDPGSSGTRKNNRQKTYLSGGLARDEDSTRGPSGNSVGSPDCAAVDDDIAIFLEDENVVAFANVGVARPHGSVVGGVNDKVPVTLQSGIALAGKAAGVGRPHRVAIVIQD</sequence>
<dbReference type="EMBL" id="JAGGNH010000001">
    <property type="protein sequence ID" value="KAJ0987832.1"/>
    <property type="molecule type" value="Genomic_DNA"/>
</dbReference>
<dbReference type="AlphaFoldDB" id="A0A9D5DCM4"/>
<name>A0A9D5DCM4_9LILI</name>
<feature type="compositionally biased region" description="Polar residues" evidence="1">
    <location>
        <begin position="41"/>
        <end position="53"/>
    </location>
</feature>
<keyword evidence="3" id="KW-1185">Reference proteome</keyword>
<dbReference type="Proteomes" id="UP001085076">
    <property type="component" value="Miscellaneous, Linkage group lg01"/>
</dbReference>
<reference evidence="2" key="1">
    <citation type="submission" date="2021-03" db="EMBL/GenBank/DDBJ databases">
        <authorList>
            <person name="Li Z."/>
            <person name="Yang C."/>
        </authorList>
    </citation>
    <scope>NUCLEOTIDE SEQUENCE</scope>
    <source>
        <strain evidence="2">Dzin_1.0</strain>
        <tissue evidence="2">Leaf</tissue>
    </source>
</reference>
<accession>A0A9D5DCM4</accession>
<evidence type="ECO:0000256" key="1">
    <source>
        <dbReference type="SAM" id="MobiDB-lite"/>
    </source>
</evidence>
<protein>
    <submittedName>
        <fullName evidence="2">Uncharacterized protein</fullName>
    </submittedName>
</protein>
<comment type="caution">
    <text evidence="2">The sequence shown here is derived from an EMBL/GenBank/DDBJ whole genome shotgun (WGS) entry which is preliminary data.</text>
</comment>
<proteinExistence type="predicted"/>
<reference evidence="2" key="2">
    <citation type="journal article" date="2022" name="Hortic Res">
        <title>The genome of Dioscorea zingiberensis sheds light on the biosynthesis, origin and evolution of the medicinally important diosgenin saponins.</title>
        <authorList>
            <person name="Li Y."/>
            <person name="Tan C."/>
            <person name="Li Z."/>
            <person name="Guo J."/>
            <person name="Li S."/>
            <person name="Chen X."/>
            <person name="Wang C."/>
            <person name="Dai X."/>
            <person name="Yang H."/>
            <person name="Song W."/>
            <person name="Hou L."/>
            <person name="Xu J."/>
            <person name="Tong Z."/>
            <person name="Xu A."/>
            <person name="Yuan X."/>
            <person name="Wang W."/>
            <person name="Yang Q."/>
            <person name="Chen L."/>
            <person name="Sun Z."/>
            <person name="Wang K."/>
            <person name="Pan B."/>
            <person name="Chen J."/>
            <person name="Bao Y."/>
            <person name="Liu F."/>
            <person name="Qi X."/>
            <person name="Gang D.R."/>
            <person name="Wen J."/>
            <person name="Li J."/>
        </authorList>
    </citation>
    <scope>NUCLEOTIDE SEQUENCE</scope>
    <source>
        <strain evidence="2">Dzin_1.0</strain>
    </source>
</reference>